<dbReference type="EMBL" id="JAFFZS010000007">
    <property type="protein sequence ID" value="MBN0044712.1"/>
    <property type="molecule type" value="Genomic_DNA"/>
</dbReference>
<dbReference type="Proteomes" id="UP000788262">
    <property type="component" value="Unassembled WGS sequence"/>
</dbReference>
<evidence type="ECO:0000259" key="1">
    <source>
        <dbReference type="Pfam" id="PF22768"/>
    </source>
</evidence>
<dbReference type="Gene3D" id="2.60.120.860">
    <property type="match status" value="1"/>
</dbReference>
<dbReference type="RefSeq" id="WP_205382935.1">
    <property type="nucleotide sequence ID" value="NZ_JAFFZS010000007.1"/>
</dbReference>
<name>A0ABS2VNM8_STRAS</name>
<reference evidence="2 3" key="1">
    <citation type="submission" date="2021-02" db="EMBL/GenBank/DDBJ databases">
        <title>Whole genome sequencing of Streptomyces actuosus VRA1.</title>
        <authorList>
            <person name="Sen G."/>
            <person name="Sen A."/>
        </authorList>
    </citation>
    <scope>NUCLEOTIDE SEQUENCE [LARGE SCALE GENOMIC DNA]</scope>
    <source>
        <strain evidence="2 3">VRA1</strain>
    </source>
</reference>
<gene>
    <name evidence="2" type="ORF">JS756_11445</name>
</gene>
<feature type="domain" description="Siphovirus-type tail component C-terminal" evidence="1">
    <location>
        <begin position="192"/>
        <end position="295"/>
    </location>
</feature>
<keyword evidence="3" id="KW-1185">Reference proteome</keyword>
<dbReference type="Pfam" id="PF22768">
    <property type="entry name" value="SPP1_Dit"/>
    <property type="match status" value="1"/>
</dbReference>
<comment type="caution">
    <text evidence="2">The sequence shown here is derived from an EMBL/GenBank/DDBJ whole genome shotgun (WGS) entry which is preliminary data.</text>
</comment>
<evidence type="ECO:0000313" key="2">
    <source>
        <dbReference type="EMBL" id="MBN0044712.1"/>
    </source>
</evidence>
<protein>
    <submittedName>
        <fullName evidence="2">Phage tail family protein</fullName>
    </submittedName>
</protein>
<accession>A0ABS2VNM8</accession>
<organism evidence="2 3">
    <name type="scientific">Streptomyces actuosus</name>
    <dbReference type="NCBI Taxonomy" id="1885"/>
    <lineage>
        <taxon>Bacteria</taxon>
        <taxon>Bacillati</taxon>
        <taxon>Actinomycetota</taxon>
        <taxon>Actinomycetes</taxon>
        <taxon>Kitasatosporales</taxon>
        <taxon>Streptomycetaceae</taxon>
        <taxon>Streptomyces</taxon>
    </lineage>
</organism>
<sequence length="298" mass="31858">MLSLSEWQIDFGGVLIGHKTAVSISDVEGLGAAELRTQDVLNPADDGAFPGVDLYAPRTVRIEAGIRTAGDPAAALDKLAEIEAVAANAAIRRTAGALAQLRLRWPGRGTRVLFGRIRRAEAVSTAQAIHGWIPLDLEFTALDPRLHDDEISSVTLPLDISNSSEGFTAPLVAPITTGIATPETRPGWVINDGNTGAWPTIRITGPVANPRILHVDSGRVLDLDITLGVGERIDIETRPGTRWVLRNGSGNAASALSGASRLDLFQIPPGRSEIRWTAADYTNTTRLTVSWRSAWTAL</sequence>
<proteinExistence type="predicted"/>
<dbReference type="InterPro" id="IPR054738">
    <property type="entry name" value="Siphovirus-type_tail_C"/>
</dbReference>
<evidence type="ECO:0000313" key="3">
    <source>
        <dbReference type="Proteomes" id="UP000788262"/>
    </source>
</evidence>